<keyword evidence="5" id="KW-1185">Reference proteome</keyword>
<feature type="coiled-coil region" evidence="2">
    <location>
        <begin position="157"/>
        <end position="184"/>
    </location>
</feature>
<dbReference type="PANTHER" id="PTHR32123">
    <property type="entry name" value="BICD FAMILY-LIKE CARGO ADAPTER"/>
    <property type="match status" value="1"/>
</dbReference>
<dbReference type="InterPro" id="IPR051149">
    <property type="entry name" value="Spindly/BICDR_Dynein_Adapter"/>
</dbReference>
<keyword evidence="1 2" id="KW-0175">Coiled coil</keyword>
<dbReference type="EMBL" id="BAABUK010000010">
    <property type="protein sequence ID" value="GAA5811479.1"/>
    <property type="molecule type" value="Genomic_DNA"/>
</dbReference>
<gene>
    <name evidence="4" type="ORF">MFLAVUS_004916</name>
</gene>
<reference evidence="4 5" key="1">
    <citation type="submission" date="2024-04" db="EMBL/GenBank/DDBJ databases">
        <title>genome sequences of Mucor flavus KT1a and Helicostylum pulchrum KT1b strains isolated from the surface of a dry-aged beef.</title>
        <authorList>
            <person name="Toyotome T."/>
            <person name="Hosono M."/>
            <person name="Torimaru M."/>
            <person name="Fukuda K."/>
            <person name="Mikami N."/>
        </authorList>
    </citation>
    <scope>NUCLEOTIDE SEQUENCE [LARGE SCALE GENOMIC DNA]</scope>
    <source>
        <strain evidence="4 5">KT1a</strain>
    </source>
</reference>
<evidence type="ECO:0000256" key="3">
    <source>
        <dbReference type="SAM" id="Phobius"/>
    </source>
</evidence>
<feature type="coiled-coil region" evidence="2">
    <location>
        <begin position="82"/>
        <end position="131"/>
    </location>
</feature>
<comment type="caution">
    <text evidence="4">The sequence shown here is derived from an EMBL/GenBank/DDBJ whole genome shotgun (WGS) entry which is preliminary data.</text>
</comment>
<accession>A0ABP9YX99</accession>
<keyword evidence="3" id="KW-0812">Transmembrane</keyword>
<name>A0ABP9YX99_9FUNG</name>
<sequence>MSTKTLNINTNGLLNKHFMKTNNSLREPASPTFSVASSYAWVTERSPSELKNIFKTTFNSLLEKEKDLKLAAEVGKTLLESNTVLEQKYNHLQDEFNVHQQESNELHKHKLQDSQHTIHHLETQNAELLKKYEATLDSKEKISRQNVTSQQKLTLQVNELYQSLEQAYEKIQQYEDYRQDYVKKMVVKEIDIVSNEDTTSDYNELSNKIDHMMGQNQQLFKAKDQIQNQFHDTIIELKELQSQFTHVQQTRNQMSQLEDRFKYQESHIHQLTGLIEEYRLNLTNDCHIQQQQMPSLITSSSDEEEDDEDYRLPQHLMKNSNSLHSELQLASTTNNKNKPRSLHFEQDNMIVVADVASPRRKYRKPRQDLVIYPSLKIDDSLIVPVEPYRKRFTNSTMMVQHQPTGMLNRIVQVPFDSFFLVWRFFRFFIVIQLAMFIHILSHKK</sequence>
<keyword evidence="3" id="KW-0472">Membrane</keyword>
<protein>
    <submittedName>
        <fullName evidence="4">Uncharacterized protein</fullName>
    </submittedName>
</protein>
<evidence type="ECO:0000313" key="4">
    <source>
        <dbReference type="EMBL" id="GAA5811479.1"/>
    </source>
</evidence>
<feature type="transmembrane region" description="Helical" evidence="3">
    <location>
        <begin position="420"/>
        <end position="440"/>
    </location>
</feature>
<keyword evidence="3" id="KW-1133">Transmembrane helix</keyword>
<evidence type="ECO:0000256" key="2">
    <source>
        <dbReference type="SAM" id="Coils"/>
    </source>
</evidence>
<proteinExistence type="predicted"/>
<dbReference type="Proteomes" id="UP001473302">
    <property type="component" value="Unassembled WGS sequence"/>
</dbReference>
<evidence type="ECO:0000256" key="1">
    <source>
        <dbReference type="ARBA" id="ARBA00023054"/>
    </source>
</evidence>
<dbReference type="PANTHER" id="PTHR32123:SF9">
    <property type="entry name" value="PROTEIN SPINDLY"/>
    <property type="match status" value="1"/>
</dbReference>
<evidence type="ECO:0000313" key="5">
    <source>
        <dbReference type="Proteomes" id="UP001473302"/>
    </source>
</evidence>
<organism evidence="4 5">
    <name type="scientific">Mucor flavus</name>
    <dbReference type="NCBI Taxonomy" id="439312"/>
    <lineage>
        <taxon>Eukaryota</taxon>
        <taxon>Fungi</taxon>
        <taxon>Fungi incertae sedis</taxon>
        <taxon>Mucoromycota</taxon>
        <taxon>Mucoromycotina</taxon>
        <taxon>Mucoromycetes</taxon>
        <taxon>Mucorales</taxon>
        <taxon>Mucorineae</taxon>
        <taxon>Mucoraceae</taxon>
        <taxon>Mucor</taxon>
    </lineage>
</organism>